<name>A0AAU8LWP4_9BACT</name>
<dbReference type="KEGG" id="eaj:Q3M24_00420"/>
<reference evidence="1" key="1">
    <citation type="journal article" date="2024" name="Syst. Appl. Microbiol.">
        <title>First single-strain enrichments of Electrothrix cable bacteria, description of E. aestuarii sp. nov. and E. rattekaaiensis sp. nov., and proposal of a cable bacteria taxonomy following the rules of the SeqCode.</title>
        <authorList>
            <person name="Plum-Jensen L.E."/>
            <person name="Schramm A."/>
            <person name="Marshall I.P.G."/>
        </authorList>
    </citation>
    <scope>NUCLEOTIDE SEQUENCE</scope>
    <source>
        <strain evidence="1">Rat1</strain>
    </source>
</reference>
<dbReference type="AlphaFoldDB" id="A0AAU8LWP4"/>
<evidence type="ECO:0000313" key="1">
    <source>
        <dbReference type="EMBL" id="XCN73260.1"/>
    </source>
</evidence>
<protein>
    <submittedName>
        <fullName evidence="1">Uncharacterized protein</fullName>
    </submittedName>
</protein>
<sequence>MYLARIFRDNRVYYLLRESFLEEGIYRHRDLLALGEDPGQYIVYPGGASFYIDELIIERLQEVVGGTVDYDTVEALFYPFLAPEIRARLESFAVFSGGDQGRNWKPLGKEERQALLATTHVFDRRRIHYLRFGQVDQRGLDRSPALFRILQHKSRDELEQLILEREQDLPPEEYKSYIFTIFDLQRFFRNSAFARAMPYALCPEQR</sequence>
<dbReference type="EMBL" id="CP159373">
    <property type="protein sequence ID" value="XCN73260.1"/>
    <property type="molecule type" value="Genomic_DNA"/>
</dbReference>
<organism evidence="1">
    <name type="scientific">Candidatus Electrothrix aestuarii</name>
    <dbReference type="NCBI Taxonomy" id="3062594"/>
    <lineage>
        <taxon>Bacteria</taxon>
        <taxon>Pseudomonadati</taxon>
        <taxon>Thermodesulfobacteriota</taxon>
        <taxon>Desulfobulbia</taxon>
        <taxon>Desulfobulbales</taxon>
        <taxon>Desulfobulbaceae</taxon>
        <taxon>Candidatus Electrothrix</taxon>
    </lineage>
</organism>
<gene>
    <name evidence="1" type="ORF">Q3M24_00420</name>
</gene>
<reference evidence="1" key="2">
    <citation type="submission" date="2024-06" db="EMBL/GenBank/DDBJ databases">
        <authorList>
            <person name="Plum-Jensen L.E."/>
            <person name="Schramm A."/>
            <person name="Marshall I.P.G."/>
        </authorList>
    </citation>
    <scope>NUCLEOTIDE SEQUENCE</scope>
    <source>
        <strain evidence="1">Rat1</strain>
    </source>
</reference>
<proteinExistence type="predicted"/>
<accession>A0AAU8LWP4</accession>